<feature type="chain" id="PRO_5039086053" description="S-layer protein C-terminal domain-containing protein" evidence="1">
    <location>
        <begin position="32"/>
        <end position="266"/>
    </location>
</feature>
<sequence>MKYLEMLYMKLSRKLLMVSAAALLSISPVVAASIPSSNVQAAASKNATTTVLLKRNAYIYNSKGKTNKKAIKKGRSINVNQLKAIGTKLFYRINNRKQYVKAANVGKLTGRKLKLVNKLPGDEGLFNVPKDMQGTWYYIDSYTKKPEKLVIGQNVINNKGYKPELHVMNKHFGDKTNLTKWSRAYRDASRDWSDTSLTKVRGINYVQVIKWGAVGGDGLSYGLHKEAGQPVIVIGTGAKTWTQAVAWKTPELAKENSGKHFKDLDY</sequence>
<gene>
    <name evidence="3" type="ORF">LA749_01525</name>
</gene>
<accession>A0A5P5ZJI0</accession>
<evidence type="ECO:0000313" key="3">
    <source>
        <dbReference type="EMBL" id="QFG50781.1"/>
    </source>
</evidence>
<dbReference type="AlphaFoldDB" id="A0A5P5ZJI0"/>
<keyword evidence="1" id="KW-0732">Signal</keyword>
<dbReference type="EMBL" id="CP044496">
    <property type="protein sequence ID" value="QFG50781.1"/>
    <property type="molecule type" value="Genomic_DNA"/>
</dbReference>
<evidence type="ECO:0000259" key="2">
    <source>
        <dbReference type="Pfam" id="PF03217"/>
    </source>
</evidence>
<reference evidence="3 4" key="1">
    <citation type="submission" date="2019-09" db="EMBL/GenBank/DDBJ databases">
        <title>Genome sequencing of Lactobacillus acetotolerans.</title>
        <authorList>
            <person name="Kim K."/>
        </authorList>
    </citation>
    <scope>NUCLEOTIDE SEQUENCE [LARGE SCALE GENOMIC DNA]</scope>
    <source>
        <strain evidence="3 4">LA749</strain>
    </source>
</reference>
<feature type="signal peptide" evidence="1">
    <location>
        <begin position="1"/>
        <end position="31"/>
    </location>
</feature>
<evidence type="ECO:0000313" key="4">
    <source>
        <dbReference type="Proteomes" id="UP000325393"/>
    </source>
</evidence>
<protein>
    <recommendedName>
        <fullName evidence="2">S-layer protein C-terminal domain-containing protein</fullName>
    </recommendedName>
</protein>
<organism evidence="3 4">
    <name type="scientific">Lactobacillus acetotolerans</name>
    <dbReference type="NCBI Taxonomy" id="1600"/>
    <lineage>
        <taxon>Bacteria</taxon>
        <taxon>Bacillati</taxon>
        <taxon>Bacillota</taxon>
        <taxon>Bacilli</taxon>
        <taxon>Lactobacillales</taxon>
        <taxon>Lactobacillaceae</taxon>
        <taxon>Lactobacillus</taxon>
    </lineage>
</organism>
<proteinExistence type="predicted"/>
<dbReference type="Pfam" id="PF03217">
    <property type="entry name" value="SlpA"/>
    <property type="match status" value="1"/>
</dbReference>
<dbReference type="InterPro" id="IPR024968">
    <property type="entry name" value="SlpA_C_lactobacillus"/>
</dbReference>
<dbReference type="Proteomes" id="UP000325393">
    <property type="component" value="Chromosome"/>
</dbReference>
<feature type="domain" description="S-layer protein C-terminal" evidence="2">
    <location>
        <begin position="47"/>
        <end position="103"/>
    </location>
</feature>
<evidence type="ECO:0000256" key="1">
    <source>
        <dbReference type="SAM" id="SignalP"/>
    </source>
</evidence>
<name>A0A5P5ZJI0_9LACO</name>